<dbReference type="PANTHER" id="PTHR45997:SF1">
    <property type="entry name" value="DNA LIGASE 4"/>
    <property type="match status" value="1"/>
</dbReference>
<dbReference type="EMBL" id="JXTB01000176">
    <property type="protein sequence ID" value="PON55992.1"/>
    <property type="molecule type" value="Genomic_DNA"/>
</dbReference>
<dbReference type="PROSITE" id="PS50172">
    <property type="entry name" value="BRCT"/>
    <property type="match status" value="2"/>
</dbReference>
<organism evidence="4 5">
    <name type="scientific">Parasponia andersonii</name>
    <name type="common">Sponia andersonii</name>
    <dbReference type="NCBI Taxonomy" id="3476"/>
    <lineage>
        <taxon>Eukaryota</taxon>
        <taxon>Viridiplantae</taxon>
        <taxon>Streptophyta</taxon>
        <taxon>Embryophyta</taxon>
        <taxon>Tracheophyta</taxon>
        <taxon>Spermatophyta</taxon>
        <taxon>Magnoliopsida</taxon>
        <taxon>eudicotyledons</taxon>
        <taxon>Gunneridae</taxon>
        <taxon>Pentapetalae</taxon>
        <taxon>rosids</taxon>
        <taxon>fabids</taxon>
        <taxon>Rosales</taxon>
        <taxon>Cannabaceae</taxon>
        <taxon>Parasponia</taxon>
    </lineage>
</organism>
<feature type="region of interest" description="Disordered" evidence="2">
    <location>
        <begin position="468"/>
        <end position="558"/>
    </location>
</feature>
<dbReference type="AlphaFoldDB" id="A0A2P5C4J7"/>
<reference evidence="5" key="1">
    <citation type="submission" date="2016-06" db="EMBL/GenBank/DDBJ databases">
        <title>Parallel loss of symbiosis genes in relatives of nitrogen-fixing non-legume Parasponia.</title>
        <authorList>
            <person name="Van Velzen R."/>
            <person name="Holmer R."/>
            <person name="Bu F."/>
            <person name="Rutten L."/>
            <person name="Van Zeijl A."/>
            <person name="Liu W."/>
            <person name="Santuari L."/>
            <person name="Cao Q."/>
            <person name="Sharma T."/>
            <person name="Shen D."/>
            <person name="Roswanjaya Y."/>
            <person name="Wardhani T."/>
            <person name="Kalhor M.S."/>
            <person name="Jansen J."/>
            <person name="Van den Hoogen J."/>
            <person name="Gungor B."/>
            <person name="Hartog M."/>
            <person name="Hontelez J."/>
            <person name="Verver J."/>
            <person name="Yang W.-C."/>
            <person name="Schijlen E."/>
            <person name="Repin R."/>
            <person name="Schilthuizen M."/>
            <person name="Schranz E."/>
            <person name="Heidstra R."/>
            <person name="Miyata K."/>
            <person name="Fedorova E."/>
            <person name="Kohlen W."/>
            <person name="Bisseling T."/>
            <person name="Smit S."/>
            <person name="Geurts R."/>
        </authorList>
    </citation>
    <scope>NUCLEOTIDE SEQUENCE [LARGE SCALE GENOMIC DNA]</scope>
    <source>
        <strain evidence="5">cv. WU1-14</strain>
    </source>
</reference>
<dbReference type="FunFam" id="2.40.50.140:FF:000173">
    <property type="entry name" value="DNA ligase"/>
    <property type="match status" value="1"/>
</dbReference>
<evidence type="ECO:0000313" key="4">
    <source>
        <dbReference type="EMBL" id="PON55992.1"/>
    </source>
</evidence>
<keyword evidence="1" id="KW-0233">DNA recombination</keyword>
<evidence type="ECO:0000256" key="1">
    <source>
        <dbReference type="ARBA" id="ARBA00023172"/>
    </source>
</evidence>
<dbReference type="GO" id="GO:0003910">
    <property type="term" value="F:DNA ligase (ATP) activity"/>
    <property type="evidence" value="ECO:0007669"/>
    <property type="project" value="InterPro"/>
</dbReference>
<keyword evidence="4" id="KW-0687">Ribonucleoprotein</keyword>
<dbReference type="InterPro" id="IPR012309">
    <property type="entry name" value="DNA_ligase_ATP-dep_C"/>
</dbReference>
<comment type="caution">
    <text evidence="4">The sequence shown here is derived from an EMBL/GenBank/DDBJ whole genome shotgun (WGS) entry which is preliminary data.</text>
</comment>
<protein>
    <submittedName>
        <fullName evidence="4">Ribosomal protein</fullName>
    </submittedName>
</protein>
<feature type="compositionally biased region" description="Basic and acidic residues" evidence="2">
    <location>
        <begin position="489"/>
        <end position="503"/>
    </location>
</feature>
<sequence length="758" mass="86368">MNLLKNKVGTGLSDEELDAVVNKLKPYFRKYDYPKKAPPSFYHVTNNSKERPDVWVESPEKSIILSITSDIRTIRSEVFAAPYSLRFPRIDRVRYDKPWHECLDVQSFIELVQTSNGSTHGGTVSGRVQQSKQKGMRSTTRKEKRNLSVVPSHLVRTDISGVKEDSLIFSGMMFYFVNVPLTHSLDFLHKMIAENGGTFSMNLNNSVTHCVGAESRGIKYLAAKLHGDIVHYSWVLDCCSQKRLIPLQPKCYLFLSDFSKKKLHEEIDEFSDTYYRDLDLADIKQLLSNVNGIQDMKTLDHYKKKYCPSKWSSFCDCFIYFHASLQSLKPDSEVLLGLTLRRLKVEVHMNGGRVSDSLARATHLVVLSVPGVTLDIENVLKSFNVMEKCLLWKGRLHIVESQWLEDCVTREQKLPEETYSLKPMLEQLNDEDWAEVSFLRAVLCTRMVLYFQVRDGAVDPLGKYDMDSDGSSNLDRAENQNLSSSPNKEGNDKRGGDAPEKPRVVVTLEPSPNRKRGRSAGKSVNKRKAGDNQIRRTRPRIGNKPAKISGNESDDSACHEENIFKEEKKQMGENRGRIDKEISHINKANSGANQARRSPAHTGKRPAKISGNESDDTVFHEENTTKEEVKQMDEEHEQIDKMETVEDLKSSVRHNEIKREGEENSRHGEWFNEPPEIQMMEKYSGEKNKQHKLEVMTGPVNAMLLDMIPSLGKQKTDTTNTRIEDDKPPVDVNAAEPSAPRKKKVSYKDVASELLKDW</sequence>
<evidence type="ECO:0000313" key="5">
    <source>
        <dbReference type="Proteomes" id="UP000237105"/>
    </source>
</evidence>
<feature type="domain" description="BRCT" evidence="3">
    <location>
        <begin position="164"/>
        <end position="252"/>
    </location>
</feature>
<feature type="compositionally biased region" description="Polar residues" evidence="2">
    <location>
        <begin position="469"/>
        <end position="488"/>
    </location>
</feature>
<feature type="compositionally biased region" description="Basic residues" evidence="2">
    <location>
        <begin position="513"/>
        <end position="527"/>
    </location>
</feature>
<dbReference type="Pfam" id="PF04679">
    <property type="entry name" value="DNA_ligase_A_C"/>
    <property type="match status" value="1"/>
</dbReference>
<dbReference type="Proteomes" id="UP000237105">
    <property type="component" value="Unassembled WGS sequence"/>
</dbReference>
<evidence type="ECO:0000259" key="3">
    <source>
        <dbReference type="PROSITE" id="PS50172"/>
    </source>
</evidence>
<dbReference type="PANTHER" id="PTHR45997">
    <property type="entry name" value="DNA LIGASE 4"/>
    <property type="match status" value="1"/>
</dbReference>
<dbReference type="GO" id="GO:0006297">
    <property type="term" value="P:nucleotide-excision repair, DNA gap filling"/>
    <property type="evidence" value="ECO:0007669"/>
    <property type="project" value="TreeGrafter"/>
</dbReference>
<dbReference type="InterPro" id="IPR036420">
    <property type="entry name" value="BRCT_dom_sf"/>
</dbReference>
<dbReference type="GO" id="GO:0006310">
    <property type="term" value="P:DNA recombination"/>
    <property type="evidence" value="ECO:0007669"/>
    <property type="project" value="UniProtKB-KW"/>
</dbReference>
<accession>A0A2P5C4J7</accession>
<dbReference type="InterPro" id="IPR001357">
    <property type="entry name" value="BRCT_dom"/>
</dbReference>
<keyword evidence="5" id="KW-1185">Reference proteome</keyword>
<dbReference type="Pfam" id="PF16589">
    <property type="entry name" value="BRCT_2"/>
    <property type="match status" value="1"/>
</dbReference>
<dbReference type="OrthoDB" id="151490at2759"/>
<dbReference type="CDD" id="cd17722">
    <property type="entry name" value="BRCT_DNA_ligase_IV_rpt1"/>
    <property type="match status" value="1"/>
</dbReference>
<dbReference type="Gene3D" id="3.40.50.10190">
    <property type="entry name" value="BRCT domain"/>
    <property type="match status" value="2"/>
</dbReference>
<feature type="compositionally biased region" description="Basic and acidic residues" evidence="2">
    <location>
        <begin position="617"/>
        <end position="670"/>
    </location>
</feature>
<dbReference type="FunFam" id="3.40.50.10190:FF:000072">
    <property type="entry name" value="DNA ligase"/>
    <property type="match status" value="1"/>
</dbReference>
<feature type="compositionally biased region" description="Polar residues" evidence="2">
    <location>
        <begin position="125"/>
        <end position="138"/>
    </location>
</feature>
<name>A0A2P5C4J7_PARAD</name>
<proteinExistence type="predicted"/>
<dbReference type="Gene3D" id="2.40.50.140">
    <property type="entry name" value="Nucleic acid-binding proteins"/>
    <property type="match status" value="1"/>
</dbReference>
<dbReference type="STRING" id="3476.A0A2P5C4J7"/>
<feature type="domain" description="BRCT" evidence="3">
    <location>
        <begin position="330"/>
        <end position="421"/>
    </location>
</feature>
<feature type="compositionally biased region" description="Polar residues" evidence="2">
    <location>
        <begin position="586"/>
        <end position="596"/>
    </location>
</feature>
<dbReference type="GO" id="GO:0032807">
    <property type="term" value="C:DNA ligase IV complex"/>
    <property type="evidence" value="ECO:0007669"/>
    <property type="project" value="TreeGrafter"/>
</dbReference>
<feature type="compositionally biased region" description="Basic residues" evidence="2">
    <location>
        <begin position="598"/>
        <end position="607"/>
    </location>
</feature>
<dbReference type="GO" id="GO:0005840">
    <property type="term" value="C:ribosome"/>
    <property type="evidence" value="ECO:0007669"/>
    <property type="project" value="UniProtKB-KW"/>
</dbReference>
<feature type="region of interest" description="Disordered" evidence="2">
    <location>
        <begin position="585"/>
        <end position="674"/>
    </location>
</feature>
<dbReference type="SMART" id="SM00292">
    <property type="entry name" value="BRCT"/>
    <property type="match status" value="2"/>
</dbReference>
<dbReference type="SUPFAM" id="SSF52113">
    <property type="entry name" value="BRCT domain"/>
    <property type="match status" value="2"/>
</dbReference>
<feature type="region of interest" description="Disordered" evidence="2">
    <location>
        <begin position="713"/>
        <end position="747"/>
    </location>
</feature>
<dbReference type="InterPro" id="IPR029710">
    <property type="entry name" value="LIG4"/>
</dbReference>
<dbReference type="GO" id="GO:0003677">
    <property type="term" value="F:DNA binding"/>
    <property type="evidence" value="ECO:0007669"/>
    <property type="project" value="InterPro"/>
</dbReference>
<dbReference type="GO" id="GO:0006303">
    <property type="term" value="P:double-strand break repair via nonhomologous end joining"/>
    <property type="evidence" value="ECO:0007669"/>
    <property type="project" value="TreeGrafter"/>
</dbReference>
<gene>
    <name evidence="4" type="ORF">PanWU01x14_184590</name>
</gene>
<evidence type="ECO:0000256" key="2">
    <source>
        <dbReference type="SAM" id="MobiDB-lite"/>
    </source>
</evidence>
<dbReference type="SUPFAM" id="SSF50249">
    <property type="entry name" value="Nucleic acid-binding proteins"/>
    <property type="match status" value="1"/>
</dbReference>
<dbReference type="InterPro" id="IPR012340">
    <property type="entry name" value="NA-bd_OB-fold"/>
</dbReference>
<dbReference type="GO" id="GO:0005524">
    <property type="term" value="F:ATP binding"/>
    <property type="evidence" value="ECO:0007669"/>
    <property type="project" value="InterPro"/>
</dbReference>
<keyword evidence="4" id="KW-0689">Ribosomal protein</keyword>
<feature type="region of interest" description="Disordered" evidence="2">
    <location>
        <begin position="119"/>
        <end position="143"/>
    </location>
</feature>